<dbReference type="EMBL" id="CP013067">
    <property type="protein sequence ID" value="ALP43656.1"/>
    <property type="molecule type" value="Genomic_DNA"/>
</dbReference>
<proteinExistence type="inferred from homology"/>
<dbReference type="Gene3D" id="3.40.190.10">
    <property type="entry name" value="Periplasmic binding protein-like II"/>
    <property type="match status" value="2"/>
</dbReference>
<evidence type="ECO:0000256" key="1">
    <source>
        <dbReference type="ARBA" id="ARBA00010333"/>
    </source>
</evidence>
<sequence>MFVEVKREVAMRAILLFLLLLSGVCHGGTSLVLTTGEYPPYCSERLKHQGLIPHIITSAFAREGVTVRFDFYPWKRAYRLSEEGVVDGTAHWYESAERRKTHLYSDPILAETYVWFYLKSAPLEWQEFRDLAPRALVAISGYTYNEAFYKAIESVPLNVQFVTRLRQSFDLILSGRADLTLENLDVGFYSLRQFYPASTVDLFTTHSKPVMRVEGHLLISRKRPDAAELIARFNLGLKALRESGELDKMVLDSRSGRYAMDKP</sequence>
<dbReference type="KEGG" id="asr:WL1483_4237"/>
<evidence type="ECO:0000259" key="3">
    <source>
        <dbReference type="Pfam" id="PF00497"/>
    </source>
</evidence>
<dbReference type="Pfam" id="PF00497">
    <property type="entry name" value="SBP_bac_3"/>
    <property type="match status" value="1"/>
</dbReference>
<gene>
    <name evidence="4" type="ORF">WL1483_4237</name>
</gene>
<protein>
    <submittedName>
        <fullName evidence="4">Amino acid ABC transporter substrate-binding protein</fullName>
    </submittedName>
</protein>
<evidence type="ECO:0000256" key="2">
    <source>
        <dbReference type="ARBA" id="ARBA00022729"/>
    </source>
</evidence>
<dbReference type="SUPFAM" id="SSF53850">
    <property type="entry name" value="Periplasmic binding protein-like II"/>
    <property type="match status" value="1"/>
</dbReference>
<dbReference type="PATRIC" id="fig|652.5.peg.1205"/>
<evidence type="ECO:0000313" key="4">
    <source>
        <dbReference type="EMBL" id="ALP43656.1"/>
    </source>
</evidence>
<dbReference type="PANTHER" id="PTHR35936:SF25">
    <property type="entry name" value="ABC TRANSPORTER SUBSTRATE-BINDING PROTEIN"/>
    <property type="match status" value="1"/>
</dbReference>
<name>A0A0S2SPK8_9GAMM</name>
<comment type="similarity">
    <text evidence="1">Belongs to the bacterial solute-binding protein 3 family.</text>
</comment>
<evidence type="ECO:0000313" key="5">
    <source>
        <dbReference type="Proteomes" id="UP000058114"/>
    </source>
</evidence>
<dbReference type="PANTHER" id="PTHR35936">
    <property type="entry name" value="MEMBRANE-BOUND LYTIC MUREIN TRANSGLYCOSYLASE F"/>
    <property type="match status" value="1"/>
</dbReference>
<reference evidence="4 5" key="2">
    <citation type="journal article" date="2016" name="Genome Announc.">
        <title>Complete Genome Sequence of the Highly Virulent Aeromonas schubertii Strain WL1483, Isolated from Diseased Snakehead Fish (Channa argus) in China.</title>
        <authorList>
            <person name="Liu L."/>
            <person name="Li N."/>
            <person name="Zhang D."/>
            <person name="Fu X."/>
            <person name="Shi C."/>
            <person name="Lin Q."/>
            <person name="Hao G."/>
        </authorList>
    </citation>
    <scope>NUCLEOTIDE SEQUENCE [LARGE SCALE GENOMIC DNA]</scope>
    <source>
        <strain evidence="4 5">WL1483</strain>
    </source>
</reference>
<organism evidence="4 5">
    <name type="scientific">Aeromonas schubertii</name>
    <dbReference type="NCBI Taxonomy" id="652"/>
    <lineage>
        <taxon>Bacteria</taxon>
        <taxon>Pseudomonadati</taxon>
        <taxon>Pseudomonadota</taxon>
        <taxon>Gammaproteobacteria</taxon>
        <taxon>Aeromonadales</taxon>
        <taxon>Aeromonadaceae</taxon>
        <taxon>Aeromonas</taxon>
    </lineage>
</organism>
<keyword evidence="2" id="KW-0732">Signal</keyword>
<dbReference type="AlphaFoldDB" id="A0A0S2SPK8"/>
<dbReference type="InterPro" id="IPR001638">
    <property type="entry name" value="Solute-binding_3/MltF_N"/>
</dbReference>
<feature type="domain" description="Solute-binding protein family 3/N-terminal" evidence="3">
    <location>
        <begin position="32"/>
        <end position="249"/>
    </location>
</feature>
<dbReference type="Proteomes" id="UP000058114">
    <property type="component" value="Chromosome"/>
</dbReference>
<accession>A0A0S2SPK8</accession>
<reference evidence="5" key="1">
    <citation type="submission" date="2015-10" db="EMBL/GenBank/DDBJ databases">
        <title>Complete Genome Sequence of Aeromonas schubertii strain WL1483.</title>
        <authorList>
            <person name="Liu L."/>
        </authorList>
    </citation>
    <scope>NUCLEOTIDE SEQUENCE [LARGE SCALE GENOMIC DNA]</scope>
    <source>
        <strain evidence="5">WL1483</strain>
    </source>
</reference>